<feature type="domain" description="Glycosyltransferase subfamily 4-like N-terminal" evidence="5">
    <location>
        <begin position="156"/>
        <end position="280"/>
    </location>
</feature>
<feature type="domain" description="Glycosyl transferase family 1" evidence="4">
    <location>
        <begin position="296"/>
        <end position="458"/>
    </location>
</feature>
<dbReference type="CDD" id="cd03801">
    <property type="entry name" value="GT4_PimA-like"/>
    <property type="match status" value="1"/>
</dbReference>
<dbReference type="RefSeq" id="WP_189169218.1">
    <property type="nucleotide sequence ID" value="NZ_BMQB01000002.1"/>
</dbReference>
<dbReference type="SUPFAM" id="SSF53756">
    <property type="entry name" value="UDP-Glycosyltransferase/glycogen phosphorylase"/>
    <property type="match status" value="2"/>
</dbReference>
<dbReference type="InterPro" id="IPR028098">
    <property type="entry name" value="Glyco_trans_4-like_N"/>
</dbReference>
<organism evidence="6 7">
    <name type="scientific">Pilimelia anulata</name>
    <dbReference type="NCBI Taxonomy" id="53371"/>
    <lineage>
        <taxon>Bacteria</taxon>
        <taxon>Bacillati</taxon>
        <taxon>Actinomycetota</taxon>
        <taxon>Actinomycetes</taxon>
        <taxon>Micromonosporales</taxon>
        <taxon>Micromonosporaceae</taxon>
        <taxon>Pilimelia</taxon>
    </lineage>
</organism>
<evidence type="ECO:0000313" key="7">
    <source>
        <dbReference type="Proteomes" id="UP000649739"/>
    </source>
</evidence>
<dbReference type="EMBL" id="BMQB01000002">
    <property type="protein sequence ID" value="GGJ85835.1"/>
    <property type="molecule type" value="Genomic_DNA"/>
</dbReference>
<feature type="region of interest" description="Disordered" evidence="3">
    <location>
        <begin position="503"/>
        <end position="530"/>
    </location>
</feature>
<dbReference type="Proteomes" id="UP000649739">
    <property type="component" value="Unassembled WGS sequence"/>
</dbReference>
<dbReference type="PANTHER" id="PTHR12526">
    <property type="entry name" value="GLYCOSYLTRANSFERASE"/>
    <property type="match status" value="1"/>
</dbReference>
<evidence type="ECO:0000256" key="2">
    <source>
        <dbReference type="ARBA" id="ARBA00022679"/>
    </source>
</evidence>
<evidence type="ECO:0000259" key="4">
    <source>
        <dbReference type="Pfam" id="PF00534"/>
    </source>
</evidence>
<dbReference type="InterPro" id="IPR001296">
    <property type="entry name" value="Glyco_trans_1"/>
</dbReference>
<sequence>MSQPRRPRLAVVVANGITGDSRVQKSAIAAARAGWDVALLGVATDGAVHRSMMGPIRVSRVVVPAYVRTSANAHPWRSAVTQFGIGHRTVLPYFDANHRAAERRATARIGDLRSTARNGGPVGAMAVPARIALTGSLKIRRAVHQLRRRAFLWEQRQKRRPSGTWYRDWPQLVDLDNSLGPAIERIRPDVIHANDITTIGVVGQAVSRMRARGEQVRWLYDAHEFVPGVDWPTPHQRAAYLDLEDSFIRRADTVVTVSPEIAARIRQVYGLAELPRVVRNTPIRACVGQAPEQATVREICGLNEDVPLLVYSGWISAERGLGSAIGALTHLPDFHLAIVAGRSHPELDGLLVQAEDLGIADRVHVVPYVAQHTVADYLSSADIGLICSKRTLNYELSLPTKMAEYLHAGLPVAVSDVKANSAFVRERGVGEVFSAGDPTSLATAVKTIIGNRDAYRARISDDLLDELSWEQQSEELLRVYRELCPVPDPEARPELPWGLEEGARVSRVRTGDGSEEESADEDDDEAELSAPPPVIAHWRKITPESRIRLGLGPANYAGQGAAFASAICRRRPDVGAEVVMWRQPDSFDYPADEYLDVDTLPDADLQAQRMKSILERYTHVLADAFLPVFGHLYGGAIDKELPILRRAGIKTAILAHGSEIRHPLRHMERHRWSMFRDAPAWMVENLTGRVEQNLKIVANGKLPVYVTTPDLLADVPTATWVPLVVDVAAWDSDEPVMQRTRPLVLHAPSKRWTKGTDHILPVVEDLHRKGRIELRLAENVPWAQVRELVKTCDIVLDQFTTGSFGTFAVEAMAAGRPVVGYITDEVAKVVGGDLPIVSAGTGELRGALESLLADREGTARIGAASRTYAHKFHDGAMTARILSDFLS</sequence>
<evidence type="ECO:0008006" key="8">
    <source>
        <dbReference type="Google" id="ProtNLM"/>
    </source>
</evidence>
<dbReference type="Pfam" id="PF13439">
    <property type="entry name" value="Glyco_transf_4"/>
    <property type="match status" value="1"/>
</dbReference>
<evidence type="ECO:0000256" key="1">
    <source>
        <dbReference type="ARBA" id="ARBA00022676"/>
    </source>
</evidence>
<evidence type="ECO:0000259" key="5">
    <source>
        <dbReference type="Pfam" id="PF13439"/>
    </source>
</evidence>
<keyword evidence="7" id="KW-1185">Reference proteome</keyword>
<dbReference type="Pfam" id="PF00534">
    <property type="entry name" value="Glycos_transf_1"/>
    <property type="match status" value="1"/>
</dbReference>
<accession>A0A8J3FBP6</accession>
<dbReference type="Gene3D" id="3.40.50.2000">
    <property type="entry name" value="Glycogen Phosphorylase B"/>
    <property type="match status" value="4"/>
</dbReference>
<name>A0A8J3FBP6_9ACTN</name>
<reference evidence="6" key="2">
    <citation type="submission" date="2020-09" db="EMBL/GenBank/DDBJ databases">
        <authorList>
            <person name="Sun Q."/>
            <person name="Ohkuma M."/>
        </authorList>
    </citation>
    <scope>NUCLEOTIDE SEQUENCE</scope>
    <source>
        <strain evidence="6">JCM 3090</strain>
    </source>
</reference>
<dbReference type="GO" id="GO:0016757">
    <property type="term" value="F:glycosyltransferase activity"/>
    <property type="evidence" value="ECO:0007669"/>
    <property type="project" value="UniProtKB-KW"/>
</dbReference>
<keyword evidence="1" id="KW-0328">Glycosyltransferase</keyword>
<dbReference type="PANTHER" id="PTHR12526:SF629">
    <property type="entry name" value="TEICHURONIC ACID BIOSYNTHESIS GLYCOSYLTRANSFERASE TUAH-RELATED"/>
    <property type="match status" value="1"/>
</dbReference>
<dbReference type="AlphaFoldDB" id="A0A8J3FBP6"/>
<protein>
    <recommendedName>
        <fullName evidence="8">Glycosyltransferase</fullName>
    </recommendedName>
</protein>
<comment type="caution">
    <text evidence="6">The sequence shown here is derived from an EMBL/GenBank/DDBJ whole genome shotgun (WGS) entry which is preliminary data.</text>
</comment>
<feature type="compositionally biased region" description="Acidic residues" evidence="3">
    <location>
        <begin position="513"/>
        <end position="527"/>
    </location>
</feature>
<evidence type="ECO:0000256" key="3">
    <source>
        <dbReference type="SAM" id="MobiDB-lite"/>
    </source>
</evidence>
<reference evidence="6" key="1">
    <citation type="journal article" date="2014" name="Int. J. Syst. Evol. Microbiol.">
        <title>Complete genome sequence of Corynebacterium casei LMG S-19264T (=DSM 44701T), isolated from a smear-ripened cheese.</title>
        <authorList>
            <consortium name="US DOE Joint Genome Institute (JGI-PGF)"/>
            <person name="Walter F."/>
            <person name="Albersmeier A."/>
            <person name="Kalinowski J."/>
            <person name="Ruckert C."/>
        </authorList>
    </citation>
    <scope>NUCLEOTIDE SEQUENCE</scope>
    <source>
        <strain evidence="6">JCM 3090</strain>
    </source>
</reference>
<proteinExistence type="predicted"/>
<evidence type="ECO:0000313" key="6">
    <source>
        <dbReference type="EMBL" id="GGJ85835.1"/>
    </source>
</evidence>
<feature type="compositionally biased region" description="Basic and acidic residues" evidence="3">
    <location>
        <begin position="503"/>
        <end position="512"/>
    </location>
</feature>
<gene>
    <name evidence="6" type="ORF">GCM10010123_14320</name>
</gene>
<keyword evidence="2" id="KW-0808">Transferase</keyword>